<reference evidence="5 6" key="1">
    <citation type="submission" date="2015-12" db="EMBL/GenBank/DDBJ databases">
        <title>The genome of Folsomia candida.</title>
        <authorList>
            <person name="Faddeeva A."/>
            <person name="Derks M.F."/>
            <person name="Anvar Y."/>
            <person name="Smit S."/>
            <person name="Van Straalen N."/>
            <person name="Roelofs D."/>
        </authorList>
    </citation>
    <scope>NUCLEOTIDE SEQUENCE [LARGE SCALE GENOMIC DNA]</scope>
    <source>
        <strain evidence="5 6">VU population</strain>
        <tissue evidence="5">Whole body</tissue>
    </source>
</reference>
<evidence type="ECO:0000313" key="6">
    <source>
        <dbReference type="Proteomes" id="UP000198287"/>
    </source>
</evidence>
<dbReference type="SUPFAM" id="SSF53335">
    <property type="entry name" value="S-adenosyl-L-methionine-dependent methyltransferases"/>
    <property type="match status" value="1"/>
</dbReference>
<dbReference type="GO" id="GO:0008168">
    <property type="term" value="F:methyltransferase activity"/>
    <property type="evidence" value="ECO:0007669"/>
    <property type="project" value="UniProtKB-KW"/>
</dbReference>
<comment type="similarity">
    <text evidence="1">Belongs to the methyltransferase superfamily.</text>
</comment>
<organism evidence="5 6">
    <name type="scientific">Folsomia candida</name>
    <name type="common">Springtail</name>
    <dbReference type="NCBI Taxonomy" id="158441"/>
    <lineage>
        <taxon>Eukaryota</taxon>
        <taxon>Metazoa</taxon>
        <taxon>Ecdysozoa</taxon>
        <taxon>Arthropoda</taxon>
        <taxon>Hexapoda</taxon>
        <taxon>Collembola</taxon>
        <taxon>Entomobryomorpha</taxon>
        <taxon>Isotomoidea</taxon>
        <taxon>Isotomidae</taxon>
        <taxon>Proisotominae</taxon>
        <taxon>Folsomia</taxon>
    </lineage>
</organism>
<dbReference type="AlphaFoldDB" id="A0A226EMD8"/>
<evidence type="ECO:0000256" key="3">
    <source>
        <dbReference type="ARBA" id="ARBA00022679"/>
    </source>
</evidence>
<protein>
    <submittedName>
        <fullName evidence="5">Methyltransferase-like protein 13</fullName>
    </submittedName>
</protein>
<proteinExistence type="inferred from homology"/>
<dbReference type="EMBL" id="LNIX01000003">
    <property type="protein sequence ID" value="OXA57921.1"/>
    <property type="molecule type" value="Genomic_DNA"/>
</dbReference>
<dbReference type="OrthoDB" id="411785at2759"/>
<evidence type="ECO:0000259" key="4">
    <source>
        <dbReference type="Pfam" id="PF13847"/>
    </source>
</evidence>
<dbReference type="Pfam" id="PF13847">
    <property type="entry name" value="Methyltransf_31"/>
    <property type="match status" value="1"/>
</dbReference>
<evidence type="ECO:0000256" key="1">
    <source>
        <dbReference type="ARBA" id="ARBA00008361"/>
    </source>
</evidence>
<dbReference type="CDD" id="cd02440">
    <property type="entry name" value="AdoMet_MTases"/>
    <property type="match status" value="1"/>
</dbReference>
<gene>
    <name evidence="5" type="ORF">Fcan01_07927</name>
</gene>
<dbReference type="InterPro" id="IPR051419">
    <property type="entry name" value="Lys/N-term_MeTrsfase_sf"/>
</dbReference>
<keyword evidence="6" id="KW-1185">Reference proteome</keyword>
<keyword evidence="2 5" id="KW-0489">Methyltransferase</keyword>
<dbReference type="Proteomes" id="UP000198287">
    <property type="component" value="Unassembled WGS sequence"/>
</dbReference>
<keyword evidence="3 5" id="KW-0808">Transferase</keyword>
<dbReference type="Gene3D" id="3.40.50.150">
    <property type="entry name" value="Vaccinia Virus protein VP39"/>
    <property type="match status" value="1"/>
</dbReference>
<evidence type="ECO:0000256" key="2">
    <source>
        <dbReference type="ARBA" id="ARBA00022603"/>
    </source>
</evidence>
<evidence type="ECO:0000313" key="5">
    <source>
        <dbReference type="EMBL" id="OXA57921.1"/>
    </source>
</evidence>
<accession>A0A226EMD8</accession>
<comment type="caution">
    <text evidence="5">The sequence shown here is derived from an EMBL/GenBank/DDBJ whole genome shotgun (WGS) entry which is preliminary data.</text>
</comment>
<sequence length="197" mass="22806">MSLSSNTNGDYGRRDYWDQRYENDEEFEWCKEYSVLKPLLVEHVNPQDAILILGCGNSELGSEMYNDGFQNITNIDFSSVVISKMKTKYPFMKWITMDMLNLDFPNATFNIVIEKATLDVLFVNEASPWSVSDEVSANMNKVLSSVSKILKPGGKFLSITFAQPHFRTKLYKEHWSNCTYSTFGSGFHYYFYVSRHN</sequence>
<dbReference type="GO" id="GO:0032259">
    <property type="term" value="P:methylation"/>
    <property type="evidence" value="ECO:0007669"/>
    <property type="project" value="UniProtKB-KW"/>
</dbReference>
<dbReference type="InterPro" id="IPR025714">
    <property type="entry name" value="Methyltranfer_dom"/>
</dbReference>
<dbReference type="PANTHER" id="PTHR12176:SF80">
    <property type="entry name" value="EEF1A LYSINE METHYLTRANSFERASE 4"/>
    <property type="match status" value="1"/>
</dbReference>
<dbReference type="PANTHER" id="PTHR12176">
    <property type="entry name" value="SAM-DEPENDENT METHYLTRANSFERASE SUPERFAMILY PROTEIN"/>
    <property type="match status" value="1"/>
</dbReference>
<dbReference type="InterPro" id="IPR029063">
    <property type="entry name" value="SAM-dependent_MTases_sf"/>
</dbReference>
<name>A0A226EMD8_FOLCA</name>
<feature type="domain" description="Methyltransferase" evidence="4">
    <location>
        <begin position="49"/>
        <end position="162"/>
    </location>
</feature>
<dbReference type="OMA" id="MSAFQTG"/>